<dbReference type="STRING" id="880073.Cabys_2064"/>
<dbReference type="FunCoup" id="H1XUG2">
    <property type="interactions" value="45"/>
</dbReference>
<dbReference type="SUPFAM" id="SSF56935">
    <property type="entry name" value="Porins"/>
    <property type="match status" value="1"/>
</dbReference>
<dbReference type="PANTHER" id="PTHR35093">
    <property type="entry name" value="OUTER MEMBRANE PROTEIN NMB0088-RELATED"/>
    <property type="match status" value="1"/>
</dbReference>
<dbReference type="EMBL" id="CP018099">
    <property type="protein sequence ID" value="APF18813.1"/>
    <property type="molecule type" value="Genomic_DNA"/>
</dbReference>
<name>H1XUG2_CALAY</name>
<dbReference type="PANTHER" id="PTHR35093:SF8">
    <property type="entry name" value="OUTER MEMBRANE PROTEIN NMB0088-RELATED"/>
    <property type="match status" value="1"/>
</dbReference>
<evidence type="ECO:0000256" key="5">
    <source>
        <dbReference type="ARBA" id="ARBA00022729"/>
    </source>
</evidence>
<dbReference type="Proteomes" id="UP000183868">
    <property type="component" value="Chromosome"/>
</dbReference>
<reference evidence="8 11" key="2">
    <citation type="submission" date="2016-11" db="EMBL/GenBank/DDBJ databases">
        <title>Genomic analysis of Caldithrix abyssi and proposal of a novel bacterial phylum Caldithrichaeota.</title>
        <authorList>
            <person name="Kublanov I."/>
            <person name="Sigalova O."/>
            <person name="Gavrilov S."/>
            <person name="Lebedinsky A."/>
            <person name="Ivanova N."/>
            <person name="Daum C."/>
            <person name="Reddy T."/>
            <person name="Klenk H.P."/>
            <person name="Goker M."/>
            <person name="Reva O."/>
            <person name="Miroshnichenko M."/>
            <person name="Kyprides N."/>
            <person name="Woyke T."/>
            <person name="Gelfand M."/>
        </authorList>
    </citation>
    <scope>NUCLEOTIDE SEQUENCE [LARGE SCALE GENOMIC DNA]</scope>
    <source>
        <strain evidence="8 11">LF13</strain>
    </source>
</reference>
<comment type="similarity">
    <text evidence="2">Belongs to the OmpP1/FadL family.</text>
</comment>
<evidence type="ECO:0000256" key="3">
    <source>
        <dbReference type="ARBA" id="ARBA00022452"/>
    </source>
</evidence>
<evidence type="ECO:0000313" key="11">
    <source>
        <dbReference type="Proteomes" id="UP000183868"/>
    </source>
</evidence>
<dbReference type="GO" id="GO:0015483">
    <property type="term" value="F:long-chain fatty acid transporting porin activity"/>
    <property type="evidence" value="ECO:0007669"/>
    <property type="project" value="TreeGrafter"/>
</dbReference>
<sequence length="437" mass="47976" precursor="true">MKRLGIVTCLLILFMLPVGLFANGLSLNSIGPKSLGMGGAFVGLADDYTALYWNPAGLIHLDGAYVGIFVTDIIPMATYKYDAVGIDAKSKINHYASPNLMGYWTCRLNDKLKMGLGVYVPAGLGVEWEGKDLMAFTMVDANGDGVPDTPMGPYEWMSKIGVVNLSPAISFKATEKLSLGLAVNIFYGMFDLKRPATLRDPMTGAVAGFAQYSESSNGLGYGVTLGMLYKYSERFHFGLSFRTKMNVTMSGEAENPGMAAAGFATKSDFDRDVAWPMWIGGGVAIMPTDKFTLTADLQWSQWKESEETFVTKFKDAAWKAGSEATGENIFHLYWENALQIRLGAEYKLNEDMAVRGGWYYDPAPAPDKTYNILFPSITYNAFTLGGSYRMSALRFDAGLEYLYGQERVIESPGEYNAVPGTHNMDIFAFSLGVGYQF</sequence>
<protein>
    <submittedName>
        <fullName evidence="8">Long-chain fatty acid transport protein</fullName>
    </submittedName>
    <submittedName>
        <fullName evidence="9">Membrane protein involved in aromatic hydrocarbon degradation</fullName>
    </submittedName>
</protein>
<evidence type="ECO:0000256" key="1">
    <source>
        <dbReference type="ARBA" id="ARBA00004571"/>
    </source>
</evidence>
<organism evidence="9 10">
    <name type="scientific">Caldithrix abyssi DSM 13497</name>
    <dbReference type="NCBI Taxonomy" id="880073"/>
    <lineage>
        <taxon>Bacteria</taxon>
        <taxon>Pseudomonadati</taxon>
        <taxon>Calditrichota</taxon>
        <taxon>Calditrichia</taxon>
        <taxon>Calditrichales</taxon>
        <taxon>Calditrichaceae</taxon>
        <taxon>Caldithrix</taxon>
    </lineage>
</organism>
<dbReference type="AlphaFoldDB" id="H1XUG2"/>
<dbReference type="EMBL" id="CM001402">
    <property type="protein sequence ID" value="EHO42788.1"/>
    <property type="molecule type" value="Genomic_DNA"/>
</dbReference>
<evidence type="ECO:0000256" key="7">
    <source>
        <dbReference type="ARBA" id="ARBA00023237"/>
    </source>
</evidence>
<accession>H1XUG2</accession>
<dbReference type="GO" id="GO:0009279">
    <property type="term" value="C:cell outer membrane"/>
    <property type="evidence" value="ECO:0007669"/>
    <property type="project" value="UniProtKB-SubCell"/>
</dbReference>
<gene>
    <name evidence="8" type="ORF">Cabys_2064</name>
    <name evidence="9" type="ORF">Calab_3182</name>
</gene>
<keyword evidence="4" id="KW-0812">Transmembrane</keyword>
<evidence type="ECO:0000256" key="2">
    <source>
        <dbReference type="ARBA" id="ARBA00008163"/>
    </source>
</evidence>
<reference evidence="9 10" key="1">
    <citation type="submission" date="2011-09" db="EMBL/GenBank/DDBJ databases">
        <title>The permanent draft genome of Caldithrix abyssi DSM 13497.</title>
        <authorList>
            <consortium name="US DOE Joint Genome Institute (JGI-PGF)"/>
            <person name="Lucas S."/>
            <person name="Han J."/>
            <person name="Lapidus A."/>
            <person name="Bruce D."/>
            <person name="Goodwin L."/>
            <person name="Pitluck S."/>
            <person name="Peters L."/>
            <person name="Kyrpides N."/>
            <person name="Mavromatis K."/>
            <person name="Ivanova N."/>
            <person name="Mikhailova N."/>
            <person name="Chertkov O."/>
            <person name="Detter J.C."/>
            <person name="Tapia R."/>
            <person name="Han C."/>
            <person name="Land M."/>
            <person name="Hauser L."/>
            <person name="Markowitz V."/>
            <person name="Cheng J.-F."/>
            <person name="Hugenholtz P."/>
            <person name="Woyke T."/>
            <person name="Wu D."/>
            <person name="Spring S."/>
            <person name="Brambilla E."/>
            <person name="Klenk H.-P."/>
            <person name="Eisen J.A."/>
        </authorList>
    </citation>
    <scope>NUCLEOTIDE SEQUENCE [LARGE SCALE GENOMIC DNA]</scope>
    <source>
        <strain evidence="9 10">DSM 13497</strain>
    </source>
</reference>
<comment type="subcellular location">
    <subcellularLocation>
        <location evidence="1">Cell outer membrane</location>
        <topology evidence="1">Multi-pass membrane protein</topology>
    </subcellularLocation>
</comment>
<dbReference type="PaxDb" id="880073-Calab_3182"/>
<keyword evidence="7" id="KW-0998">Cell outer membrane</keyword>
<evidence type="ECO:0000256" key="4">
    <source>
        <dbReference type="ARBA" id="ARBA00022692"/>
    </source>
</evidence>
<dbReference type="eggNOG" id="COG2067">
    <property type="taxonomic scope" value="Bacteria"/>
</dbReference>
<dbReference type="KEGG" id="caby:Cabys_2064"/>
<evidence type="ECO:0000313" key="9">
    <source>
        <dbReference type="EMBL" id="EHO42788.1"/>
    </source>
</evidence>
<dbReference type="Gene3D" id="2.40.160.60">
    <property type="entry name" value="Outer membrane protein transport protein (OMPP1/FadL/TodX)"/>
    <property type="match status" value="1"/>
</dbReference>
<evidence type="ECO:0000313" key="10">
    <source>
        <dbReference type="Proteomes" id="UP000004671"/>
    </source>
</evidence>
<keyword evidence="10" id="KW-1185">Reference proteome</keyword>
<keyword evidence="3" id="KW-1134">Transmembrane beta strand</keyword>
<evidence type="ECO:0000256" key="6">
    <source>
        <dbReference type="ARBA" id="ARBA00023136"/>
    </source>
</evidence>
<keyword evidence="6" id="KW-0472">Membrane</keyword>
<dbReference type="Pfam" id="PF03349">
    <property type="entry name" value="Toluene_X"/>
    <property type="match status" value="1"/>
</dbReference>
<dbReference type="InParanoid" id="H1XUG2"/>
<dbReference type="Proteomes" id="UP000004671">
    <property type="component" value="Chromosome"/>
</dbReference>
<keyword evidence="5" id="KW-0732">Signal</keyword>
<dbReference type="InterPro" id="IPR005017">
    <property type="entry name" value="OMPP1/FadL/TodX"/>
</dbReference>
<dbReference type="OrthoDB" id="9922at2"/>
<proteinExistence type="inferred from homology"/>
<dbReference type="HOGENOM" id="CLU_035981_2_1_0"/>
<evidence type="ECO:0000313" key="8">
    <source>
        <dbReference type="EMBL" id="APF18813.1"/>
    </source>
</evidence>
<dbReference type="RefSeq" id="WP_006930142.1">
    <property type="nucleotide sequence ID" value="NZ_CM001402.1"/>
</dbReference>